<reference evidence="3 4" key="1">
    <citation type="submission" date="2018-10" db="EMBL/GenBank/DDBJ databases">
        <title>Fifty Aureobasidium pullulans genomes reveal a recombining polyextremotolerant generalist.</title>
        <authorList>
            <person name="Gostincar C."/>
            <person name="Turk M."/>
            <person name="Zajc J."/>
            <person name="Gunde-Cimerman N."/>
        </authorList>
    </citation>
    <scope>NUCLEOTIDE SEQUENCE [LARGE SCALE GENOMIC DNA]</scope>
    <source>
        <strain evidence="3 4">EXF-10751</strain>
    </source>
</reference>
<feature type="transmembrane region" description="Helical" evidence="2">
    <location>
        <begin position="319"/>
        <end position="342"/>
    </location>
</feature>
<name>A0A4S8YXA1_AURPU</name>
<comment type="caution">
    <text evidence="3">The sequence shown here is derived from an EMBL/GenBank/DDBJ whole genome shotgun (WGS) entry which is preliminary data.</text>
</comment>
<evidence type="ECO:0000256" key="2">
    <source>
        <dbReference type="SAM" id="Phobius"/>
    </source>
</evidence>
<feature type="compositionally biased region" description="Basic and acidic residues" evidence="1">
    <location>
        <begin position="177"/>
        <end position="188"/>
    </location>
</feature>
<feature type="compositionally biased region" description="Polar residues" evidence="1">
    <location>
        <begin position="167"/>
        <end position="176"/>
    </location>
</feature>
<dbReference type="Proteomes" id="UP000310421">
    <property type="component" value="Unassembled WGS sequence"/>
</dbReference>
<feature type="region of interest" description="Disordered" evidence="1">
    <location>
        <begin position="161"/>
        <end position="188"/>
    </location>
</feature>
<proteinExistence type="predicted"/>
<organism evidence="3 4">
    <name type="scientific">Aureobasidium pullulans</name>
    <name type="common">Black yeast</name>
    <name type="synonym">Pullularia pullulans</name>
    <dbReference type="NCBI Taxonomy" id="5580"/>
    <lineage>
        <taxon>Eukaryota</taxon>
        <taxon>Fungi</taxon>
        <taxon>Dikarya</taxon>
        <taxon>Ascomycota</taxon>
        <taxon>Pezizomycotina</taxon>
        <taxon>Dothideomycetes</taxon>
        <taxon>Dothideomycetidae</taxon>
        <taxon>Dothideales</taxon>
        <taxon>Saccotheciaceae</taxon>
        <taxon>Aureobasidium</taxon>
    </lineage>
</organism>
<keyword evidence="2" id="KW-0812">Transmembrane</keyword>
<protein>
    <submittedName>
        <fullName evidence="3">Uncharacterized protein</fullName>
    </submittedName>
</protein>
<dbReference type="PANTHER" id="PTHR37402:SF1">
    <property type="entry name" value="GRAM DOMAIN-CONTAINING PROTEIN 4"/>
    <property type="match status" value="1"/>
</dbReference>
<sequence length="697" mass="79737">MSASAMAEHRCLLLQNAEPYQHANATRLNPQSSMNAQHTADDSPQRALSTREKVKSLGRETKAKTKNLLHLNKQSLTREEEATEGQEDDPYGDIRHDPAFDPSQLVTQKPSLSTRIAGGFTNSVKIIIHPQDAAKKLAASKAAVQDRPYLSEEADKEFLDAHDSLSRAKTSASRSNKSGDHEAVDDQRERVKKIEALRQSRKVAWTTSRHFRRALVFPKRDFPPPAKEDFYYVDEKTGTRRLDYIAWMQARQQNSMKSFAVNRLGHVDYTGQPPFDRDTTSRFVERILIASAPWQTFFLSLRSLYLWEDPARTKKWLAIWLFVWYMDYCVCFVLAYSAVAVLRNRFQHKQVEEMREQYQSALQKGSSAYKFSALLQQHGSDWVDPVLESAGPKIQLHLGDFADLLEVLNNFYDWRVPKLTWATLFWFLCAILLGVFTHSEYSIKICTMCCIVMFFGSRFVAHNHPEYRHVTNSFDYIFWGIPNDAEWSMMYLREKAQETRAELIGKKVQEEWDRDLGHSSRSVVAGSLDLPRVTRTTSLEVDGQLSDSDDDDDAASFHTVDSATSILGSLDILSFRCSMHNMPGRLIIYSDGLRFQRTSPLASMRKEVWNRLWSELVEIEKMDYKTAGLIKSDGLHFGFTDGKEVKLEHVRQRDKAFNCVIGFSGLRFQVVQPAAKTGTDDDRFGQDGEAFGHGNQQ</sequence>
<evidence type="ECO:0000256" key="1">
    <source>
        <dbReference type="SAM" id="MobiDB-lite"/>
    </source>
</evidence>
<dbReference type="AlphaFoldDB" id="A0A4S8YXA1"/>
<keyword evidence="2" id="KW-0472">Membrane</keyword>
<feature type="region of interest" description="Disordered" evidence="1">
    <location>
        <begin position="29"/>
        <end position="110"/>
    </location>
</feature>
<feature type="region of interest" description="Disordered" evidence="1">
    <location>
        <begin position="677"/>
        <end position="697"/>
    </location>
</feature>
<dbReference type="InterPro" id="IPR037847">
    <property type="entry name" value="GRAMDC4"/>
</dbReference>
<evidence type="ECO:0000313" key="4">
    <source>
        <dbReference type="Proteomes" id="UP000310421"/>
    </source>
</evidence>
<dbReference type="GO" id="GO:0006915">
    <property type="term" value="P:apoptotic process"/>
    <property type="evidence" value="ECO:0007669"/>
    <property type="project" value="InterPro"/>
</dbReference>
<keyword evidence="2" id="KW-1133">Transmembrane helix</keyword>
<feature type="compositionally biased region" description="Acidic residues" evidence="1">
    <location>
        <begin position="81"/>
        <end position="91"/>
    </location>
</feature>
<gene>
    <name evidence="3" type="ORF">D6D20_09131</name>
</gene>
<dbReference type="EMBL" id="QZAN01000171">
    <property type="protein sequence ID" value="THW55890.1"/>
    <property type="molecule type" value="Genomic_DNA"/>
</dbReference>
<accession>A0A4S8YXA1</accession>
<dbReference type="PANTHER" id="PTHR37402">
    <property type="entry name" value="GRAM DOMAIN-CONTAINING PROTEIN 4"/>
    <property type="match status" value="1"/>
</dbReference>
<feature type="compositionally biased region" description="Basic and acidic residues" evidence="1">
    <location>
        <begin position="39"/>
        <end position="63"/>
    </location>
</feature>
<feature type="compositionally biased region" description="Polar residues" evidence="1">
    <location>
        <begin position="29"/>
        <end position="38"/>
    </location>
</feature>
<feature type="transmembrane region" description="Helical" evidence="2">
    <location>
        <begin position="419"/>
        <end position="436"/>
    </location>
</feature>
<evidence type="ECO:0000313" key="3">
    <source>
        <dbReference type="EMBL" id="THW55890.1"/>
    </source>
</evidence>